<dbReference type="GO" id="GO:0005737">
    <property type="term" value="C:cytoplasm"/>
    <property type="evidence" value="ECO:0007669"/>
    <property type="project" value="TreeGrafter"/>
</dbReference>
<evidence type="ECO:0000313" key="3">
    <source>
        <dbReference type="EMBL" id="SMC22276.1"/>
    </source>
</evidence>
<feature type="compositionally biased region" description="Basic residues" evidence="1">
    <location>
        <begin position="307"/>
        <end position="328"/>
    </location>
</feature>
<dbReference type="Pfam" id="PF04468">
    <property type="entry name" value="PSP1"/>
    <property type="match status" value="1"/>
</dbReference>
<evidence type="ECO:0000313" key="4">
    <source>
        <dbReference type="Proteomes" id="UP000192783"/>
    </source>
</evidence>
<dbReference type="InterPro" id="IPR007557">
    <property type="entry name" value="PSP1_C"/>
</dbReference>
<reference evidence="3 4" key="1">
    <citation type="submission" date="2017-04" db="EMBL/GenBank/DDBJ databases">
        <authorList>
            <person name="Afonso C.L."/>
            <person name="Miller P.J."/>
            <person name="Scott M.A."/>
            <person name="Spackman E."/>
            <person name="Goraichik I."/>
            <person name="Dimitrov K.M."/>
            <person name="Suarez D.L."/>
            <person name="Swayne D.E."/>
        </authorList>
    </citation>
    <scope>NUCLEOTIDE SEQUENCE [LARGE SCALE GENOMIC DNA]</scope>
    <source>
        <strain evidence="3 4">DSM 13146</strain>
    </source>
</reference>
<dbReference type="RefSeq" id="WP_084057150.1">
    <property type="nucleotide sequence ID" value="NZ_FWXF01000006.1"/>
</dbReference>
<feature type="domain" description="PSP1 C-terminal" evidence="2">
    <location>
        <begin position="61"/>
        <end position="146"/>
    </location>
</feature>
<dbReference type="PANTHER" id="PTHR43830">
    <property type="entry name" value="PROTEIN PSP1"/>
    <property type="match status" value="1"/>
</dbReference>
<dbReference type="OrthoDB" id="9779344at2"/>
<feature type="region of interest" description="Disordered" evidence="1">
    <location>
        <begin position="278"/>
        <end position="328"/>
    </location>
</feature>
<organism evidence="3 4">
    <name type="scientific">Desulfacinum hydrothermale DSM 13146</name>
    <dbReference type="NCBI Taxonomy" id="1121390"/>
    <lineage>
        <taxon>Bacteria</taxon>
        <taxon>Pseudomonadati</taxon>
        <taxon>Thermodesulfobacteriota</taxon>
        <taxon>Syntrophobacteria</taxon>
        <taxon>Syntrophobacterales</taxon>
        <taxon>Syntrophobacteraceae</taxon>
        <taxon>Desulfacinum</taxon>
    </lineage>
</organism>
<dbReference type="PROSITE" id="PS51411">
    <property type="entry name" value="PSP1_C"/>
    <property type="match status" value="1"/>
</dbReference>
<dbReference type="PANTHER" id="PTHR43830:SF3">
    <property type="entry name" value="PROTEIN PSP1"/>
    <property type="match status" value="1"/>
</dbReference>
<dbReference type="Proteomes" id="UP000192783">
    <property type="component" value="Unassembled WGS sequence"/>
</dbReference>
<dbReference type="AlphaFoldDB" id="A0A1W1XEB8"/>
<dbReference type="EMBL" id="FWXF01000006">
    <property type="protein sequence ID" value="SMC22276.1"/>
    <property type="molecule type" value="Genomic_DNA"/>
</dbReference>
<dbReference type="NCBIfam" id="NF041131">
    <property type="entry name" value="RicT_YaaT_fam"/>
    <property type="match status" value="1"/>
</dbReference>
<proteinExistence type="predicted"/>
<evidence type="ECO:0000259" key="2">
    <source>
        <dbReference type="PROSITE" id="PS51411"/>
    </source>
</evidence>
<name>A0A1W1XEB8_9BACT</name>
<gene>
    <name evidence="3" type="ORF">SAMN02746041_01382</name>
</gene>
<dbReference type="InterPro" id="IPR047767">
    <property type="entry name" value="PSP1-like"/>
</dbReference>
<protein>
    <submittedName>
        <fullName evidence="3">Cell fate regulator YaaT, PSP1 superfamily (Controls sporulation, competence, biofilm development)</fullName>
    </submittedName>
</protein>
<evidence type="ECO:0000256" key="1">
    <source>
        <dbReference type="SAM" id="MobiDB-lite"/>
    </source>
</evidence>
<keyword evidence="4" id="KW-1185">Reference proteome</keyword>
<dbReference type="STRING" id="1121390.SAMN02746041_01382"/>
<accession>A0A1W1XEB8</accession>
<sequence length="328" mass="37087">MEKVIGIRFRDGGKIYHFDPGPHPVQKGDYVVVNTEQGKGLGEVVEGPFPKNPDVHPKEIKPIERPAQPVEIERHFENLRFEEEAEAFCLERIQALGLAMNLVDVECFYDRSKIIFYFTADGRVDFRELVKDLVRRLRMRVELRQIGVRNQAKMVGGLGTCGRPLCCATFLRNFHPVSIKMAKEQNLSLNPSKISGACGRLMCCLQYEYDTYKYYKQGMPKLGKKVETPQGRGKVIRQNVIDRIVTVLLESGQAIDIEYGPVSEHGAARPCQANLCERRNDAAPSQKGNAQEKPKPSGSAKQDSGQKPRKKKSRSGRSRKKTKKKRAE</sequence>